<dbReference type="AlphaFoldDB" id="A0A3Q4H560"/>
<dbReference type="Pfam" id="PF00595">
    <property type="entry name" value="PDZ"/>
    <property type="match status" value="1"/>
</dbReference>
<dbReference type="OMA" id="HICHSAK"/>
<reference evidence="2" key="2">
    <citation type="submission" date="2025-09" db="UniProtKB">
        <authorList>
            <consortium name="Ensembl"/>
        </authorList>
    </citation>
    <scope>IDENTIFICATION</scope>
</reference>
<evidence type="ECO:0000259" key="1">
    <source>
        <dbReference type="PROSITE" id="PS50106"/>
    </source>
</evidence>
<dbReference type="FunFam" id="2.30.42.10:FF:000249">
    <property type="entry name" value="membrane-associated guanylate kinase, WW and PDZ domain-containing protein 1-like isoform X2"/>
    <property type="match status" value="1"/>
</dbReference>
<evidence type="ECO:0000313" key="2">
    <source>
        <dbReference type="Ensembl" id="ENSNBRP00000011522.1"/>
    </source>
</evidence>
<dbReference type="STRING" id="32507.ENSNBRP00000011522"/>
<dbReference type="GO" id="GO:0005737">
    <property type="term" value="C:cytoplasm"/>
    <property type="evidence" value="ECO:0007669"/>
    <property type="project" value="TreeGrafter"/>
</dbReference>
<dbReference type="SMART" id="SM00228">
    <property type="entry name" value="PDZ"/>
    <property type="match status" value="1"/>
</dbReference>
<name>A0A3Q4H560_NEOBR</name>
<protein>
    <recommendedName>
        <fullName evidence="1">PDZ domain-containing protein</fullName>
    </recommendedName>
</protein>
<evidence type="ECO:0000313" key="3">
    <source>
        <dbReference type="Proteomes" id="UP000261580"/>
    </source>
</evidence>
<dbReference type="InterPro" id="IPR001478">
    <property type="entry name" value="PDZ"/>
</dbReference>
<sequence>QIRPGDRLEAVEGRSVVTLPHRELAQILRRAGNTLRLTIVPRSSTCRHSHKHPNIHICHSAKLGSYFTIRLSFADSANLPETRDSRYYSVDLDRGPSGFGFSLRGGSEYNMGLYVLGLMEGGPASRSQKMQLVEINGNSTAGMTHSQAVEQIRRGGHRIHLVLKRGNGYVPDYGKAAWEHFNFKRLNRYEKEDNVEQSSSVKRPLRSVGVIDPESQRKPFSFLASTLSIDQLGDDESDSEGSHSDGSVSAASISTLSLVTTQPGPWFMPSQQRLTQVMKENRQADRAWGKKKK</sequence>
<dbReference type="Bgee" id="ENSNBRG00000008982">
    <property type="expression patterns" value="Expressed in camera-type eye and 2 other cell types or tissues"/>
</dbReference>
<organism evidence="2 3">
    <name type="scientific">Neolamprologus brichardi</name>
    <name type="common">Fairy cichlid</name>
    <name type="synonym">Lamprologus brichardi</name>
    <dbReference type="NCBI Taxonomy" id="32507"/>
    <lineage>
        <taxon>Eukaryota</taxon>
        <taxon>Metazoa</taxon>
        <taxon>Chordata</taxon>
        <taxon>Craniata</taxon>
        <taxon>Vertebrata</taxon>
        <taxon>Euteleostomi</taxon>
        <taxon>Actinopterygii</taxon>
        <taxon>Neopterygii</taxon>
        <taxon>Teleostei</taxon>
        <taxon>Neoteleostei</taxon>
        <taxon>Acanthomorphata</taxon>
        <taxon>Ovalentaria</taxon>
        <taxon>Cichlomorphae</taxon>
        <taxon>Cichliformes</taxon>
        <taxon>Cichlidae</taxon>
        <taxon>African cichlids</taxon>
        <taxon>Pseudocrenilabrinae</taxon>
        <taxon>Lamprologini</taxon>
        <taxon>Neolamprologus</taxon>
    </lineage>
</organism>
<proteinExistence type="predicted"/>
<dbReference type="PANTHER" id="PTHR10316:SF41">
    <property type="entry name" value="MAGI FAMILY MEMBER, X-LINKED A-RELATED"/>
    <property type="match status" value="1"/>
</dbReference>
<dbReference type="SUPFAM" id="SSF50156">
    <property type="entry name" value="PDZ domain-like"/>
    <property type="match status" value="2"/>
</dbReference>
<dbReference type="InterPro" id="IPR036034">
    <property type="entry name" value="PDZ_sf"/>
</dbReference>
<dbReference type="CDD" id="cd06735">
    <property type="entry name" value="PDZ5_MAGI-1_3-like"/>
    <property type="match status" value="1"/>
</dbReference>
<reference evidence="2" key="1">
    <citation type="submission" date="2025-08" db="UniProtKB">
        <authorList>
            <consortium name="Ensembl"/>
        </authorList>
    </citation>
    <scope>IDENTIFICATION</scope>
</reference>
<accession>A0A3Q4H560</accession>
<dbReference type="GO" id="GO:0007165">
    <property type="term" value="P:signal transduction"/>
    <property type="evidence" value="ECO:0007669"/>
    <property type="project" value="TreeGrafter"/>
</dbReference>
<feature type="domain" description="PDZ" evidence="1">
    <location>
        <begin position="89"/>
        <end position="167"/>
    </location>
</feature>
<dbReference type="PANTHER" id="PTHR10316">
    <property type="entry name" value="MEMBRANE ASSOCIATED GUANYLATE KINASE-RELATED"/>
    <property type="match status" value="1"/>
</dbReference>
<dbReference type="Ensembl" id="ENSNBRT00000011845.1">
    <property type="protein sequence ID" value="ENSNBRP00000011522.1"/>
    <property type="gene ID" value="ENSNBRG00000008982.1"/>
</dbReference>
<dbReference type="Gene3D" id="2.30.42.10">
    <property type="match status" value="2"/>
</dbReference>
<keyword evidence="3" id="KW-1185">Reference proteome</keyword>
<dbReference type="Proteomes" id="UP000261580">
    <property type="component" value="Unassembled WGS sequence"/>
</dbReference>
<feature type="domain" description="PDZ" evidence="1">
    <location>
        <begin position="1"/>
        <end position="43"/>
    </location>
</feature>
<dbReference type="GeneTree" id="ENSGT00940000164755"/>
<dbReference type="PROSITE" id="PS50106">
    <property type="entry name" value="PDZ"/>
    <property type="match status" value="2"/>
</dbReference>
<dbReference type="GO" id="GO:0005911">
    <property type="term" value="C:cell-cell junction"/>
    <property type="evidence" value="ECO:0007669"/>
    <property type="project" value="TreeGrafter"/>
</dbReference>